<evidence type="ECO:0000256" key="1">
    <source>
        <dbReference type="ARBA" id="ARBA00022741"/>
    </source>
</evidence>
<evidence type="ECO:0000259" key="9">
    <source>
        <dbReference type="PROSITE" id="PS50045"/>
    </source>
</evidence>
<protein>
    <submittedName>
        <fullName evidence="11">Sigma-54-dependent Fis family transcriptional regulator</fullName>
    </submittedName>
</protein>
<evidence type="ECO:0000256" key="4">
    <source>
        <dbReference type="ARBA" id="ARBA00023125"/>
    </source>
</evidence>
<dbReference type="Pfam" id="PF00158">
    <property type="entry name" value="Sigma54_activat"/>
    <property type="match status" value="1"/>
</dbReference>
<gene>
    <name evidence="11" type="ORF">ENI35_07305</name>
</gene>
<dbReference type="Gene3D" id="3.30.450.40">
    <property type="match status" value="1"/>
</dbReference>
<evidence type="ECO:0000256" key="7">
    <source>
        <dbReference type="PROSITE-ProRule" id="PRU00169"/>
    </source>
</evidence>
<dbReference type="SMART" id="SM00382">
    <property type="entry name" value="AAA"/>
    <property type="match status" value="1"/>
</dbReference>
<dbReference type="Gene3D" id="1.10.10.60">
    <property type="entry name" value="Homeodomain-like"/>
    <property type="match status" value="1"/>
</dbReference>
<dbReference type="FunFam" id="1.10.8.60:FF:000014">
    <property type="entry name" value="DNA-binding transcriptional regulator NtrC"/>
    <property type="match status" value="1"/>
</dbReference>
<keyword evidence="4" id="KW-0238">DNA-binding</keyword>
<dbReference type="InterPro" id="IPR002197">
    <property type="entry name" value="HTH_Fis"/>
</dbReference>
<dbReference type="GO" id="GO:0005524">
    <property type="term" value="F:ATP binding"/>
    <property type="evidence" value="ECO:0007669"/>
    <property type="project" value="UniProtKB-KW"/>
</dbReference>
<dbReference type="FunFam" id="3.40.50.300:FF:000006">
    <property type="entry name" value="DNA-binding transcriptional regulator NtrC"/>
    <property type="match status" value="1"/>
</dbReference>
<reference evidence="11" key="1">
    <citation type="journal article" date="2020" name="mSystems">
        <title>Genome- and Community-Level Interaction Insights into Carbon Utilization and Element Cycling Functions of Hydrothermarchaeota in Hydrothermal Sediment.</title>
        <authorList>
            <person name="Zhou Z."/>
            <person name="Liu Y."/>
            <person name="Xu W."/>
            <person name="Pan J."/>
            <person name="Luo Z.H."/>
            <person name="Li M."/>
        </authorList>
    </citation>
    <scope>NUCLEOTIDE SEQUENCE [LARGE SCALE GENOMIC DNA]</scope>
    <source>
        <strain evidence="11">HyVt-389</strain>
    </source>
</reference>
<dbReference type="InterPro" id="IPR002078">
    <property type="entry name" value="Sigma_54_int"/>
</dbReference>
<dbReference type="Gene3D" id="3.40.50.300">
    <property type="entry name" value="P-loop containing nucleotide triphosphate hydrolases"/>
    <property type="match status" value="1"/>
</dbReference>
<dbReference type="GO" id="GO:0000160">
    <property type="term" value="P:phosphorelay signal transduction system"/>
    <property type="evidence" value="ECO:0007669"/>
    <property type="project" value="InterPro"/>
</dbReference>
<dbReference type="Proteomes" id="UP000885738">
    <property type="component" value="Unassembled WGS sequence"/>
</dbReference>
<keyword evidence="1" id="KW-0547">Nucleotide-binding</keyword>
<comment type="caution">
    <text evidence="11">The sequence shown here is derived from an EMBL/GenBank/DDBJ whole genome shotgun (WGS) entry which is preliminary data.</text>
</comment>
<dbReference type="Pfam" id="PF25601">
    <property type="entry name" value="AAA_lid_14"/>
    <property type="match status" value="1"/>
</dbReference>
<dbReference type="SUPFAM" id="SSF46689">
    <property type="entry name" value="Homeodomain-like"/>
    <property type="match status" value="1"/>
</dbReference>
<evidence type="ECO:0000256" key="8">
    <source>
        <dbReference type="SAM" id="Phobius"/>
    </source>
</evidence>
<dbReference type="InterPro" id="IPR011006">
    <property type="entry name" value="CheY-like_superfamily"/>
</dbReference>
<dbReference type="CDD" id="cd00009">
    <property type="entry name" value="AAA"/>
    <property type="match status" value="1"/>
</dbReference>
<dbReference type="InterPro" id="IPR058031">
    <property type="entry name" value="AAA_lid_NorR"/>
</dbReference>
<dbReference type="PROSITE" id="PS50045">
    <property type="entry name" value="SIGMA54_INTERACT_4"/>
    <property type="match status" value="1"/>
</dbReference>
<feature type="domain" description="Response regulatory" evidence="10">
    <location>
        <begin position="3"/>
        <end position="117"/>
    </location>
</feature>
<dbReference type="GO" id="GO:0006355">
    <property type="term" value="P:regulation of DNA-templated transcription"/>
    <property type="evidence" value="ECO:0007669"/>
    <property type="project" value="InterPro"/>
</dbReference>
<keyword evidence="8" id="KW-0472">Membrane</keyword>
<dbReference type="InterPro" id="IPR029016">
    <property type="entry name" value="GAF-like_dom_sf"/>
</dbReference>
<dbReference type="SUPFAM" id="SSF55781">
    <property type="entry name" value="GAF domain-like"/>
    <property type="match status" value="1"/>
</dbReference>
<proteinExistence type="predicted"/>
<dbReference type="PRINTS" id="PR01590">
    <property type="entry name" value="HTHFIS"/>
</dbReference>
<accession>A0A7C2AEW5</accession>
<sequence>MAKILIIDDDHNICKVLSDILRLKGYICIIAHTAREAIEEIEKNNVDIAVIDIKLPDNSGIEVLKKIKKIFPKTEAIILTAYASLPTAIKALEYGAFSYIEKPYNTEHLLNIIKRALERKSLIEEKEKAHKALDKTHQELKVLWKLSKEILSKESLAEIVNRSYEVVQGLFPDANIFVFLLDAKRQNLFPMERLNLSPKIVDGQRLFQPPNSLIDWLSSIDRAIIVEKGTSKALDKFLDPYPFWYAIPILAKSGCVGCFIIAFNKKRYIPKADIIFVNRLLLQIAGPISQAISMEGQIESLKEHIFGRTSFYGLIGQSKVMQDIYDLIRDVAPTNATVLITGENGTGKELAAMAIHGCSTRENGPFVVANCSAYPSTLLESELFGHEKGAFTGAVRTKKGRFELAHKGTIFLDEIGEIPSTTQVLLLRVLQNRCFERVGGERTIEVDVRVIAATNKELKKEIAAGRFREDLYYRLNVVSIHMPPLRERKEDIPLLCDYFLKKFCKELRKEIKGFTPKVMSTLIDYDWPGNVRELENVVYQVTILAKKEVISRDLLPAHIIGYTKKDTSLAEYEKNLILEVLKECNWNKHKAARRLNISRSTLYSKMKKYRLIKN</sequence>
<feature type="transmembrane region" description="Helical" evidence="8">
    <location>
        <begin position="243"/>
        <end position="263"/>
    </location>
</feature>
<dbReference type="GO" id="GO:0043565">
    <property type="term" value="F:sequence-specific DNA binding"/>
    <property type="evidence" value="ECO:0007669"/>
    <property type="project" value="InterPro"/>
</dbReference>
<dbReference type="PROSITE" id="PS00688">
    <property type="entry name" value="SIGMA54_INTERACT_3"/>
    <property type="match status" value="1"/>
</dbReference>
<feature type="modified residue" description="4-aspartylphosphate" evidence="7">
    <location>
        <position position="52"/>
    </location>
</feature>
<dbReference type="Gene3D" id="3.40.50.2300">
    <property type="match status" value="1"/>
</dbReference>
<keyword evidence="2" id="KW-0067">ATP-binding</keyword>
<dbReference type="InterPro" id="IPR009057">
    <property type="entry name" value="Homeodomain-like_sf"/>
</dbReference>
<dbReference type="SMART" id="SM00448">
    <property type="entry name" value="REC"/>
    <property type="match status" value="1"/>
</dbReference>
<keyword evidence="6" id="KW-0804">Transcription</keyword>
<keyword evidence="5" id="KW-0010">Activator</keyword>
<keyword evidence="7" id="KW-0597">Phosphoprotein</keyword>
<name>A0A7C2AEW5_DESA2</name>
<dbReference type="PROSITE" id="PS50110">
    <property type="entry name" value="RESPONSE_REGULATORY"/>
    <property type="match status" value="1"/>
</dbReference>
<keyword evidence="3" id="KW-0805">Transcription regulation</keyword>
<dbReference type="Gene3D" id="1.10.8.60">
    <property type="match status" value="1"/>
</dbReference>
<keyword evidence="8" id="KW-0812">Transmembrane</keyword>
<evidence type="ECO:0000256" key="3">
    <source>
        <dbReference type="ARBA" id="ARBA00023015"/>
    </source>
</evidence>
<evidence type="ECO:0000313" key="11">
    <source>
        <dbReference type="EMBL" id="HEC68593.1"/>
    </source>
</evidence>
<evidence type="ECO:0000256" key="5">
    <source>
        <dbReference type="ARBA" id="ARBA00023159"/>
    </source>
</evidence>
<dbReference type="Pfam" id="PF02954">
    <property type="entry name" value="HTH_8"/>
    <property type="match status" value="1"/>
</dbReference>
<dbReference type="EMBL" id="DRIH01000264">
    <property type="protein sequence ID" value="HEC68593.1"/>
    <property type="molecule type" value="Genomic_DNA"/>
</dbReference>
<dbReference type="SUPFAM" id="SSF52172">
    <property type="entry name" value="CheY-like"/>
    <property type="match status" value="1"/>
</dbReference>
<dbReference type="Pfam" id="PF00072">
    <property type="entry name" value="Response_reg"/>
    <property type="match status" value="1"/>
</dbReference>
<evidence type="ECO:0000259" key="10">
    <source>
        <dbReference type="PROSITE" id="PS50110"/>
    </source>
</evidence>
<dbReference type="SUPFAM" id="SSF52540">
    <property type="entry name" value="P-loop containing nucleoside triphosphate hydrolases"/>
    <property type="match status" value="1"/>
</dbReference>
<dbReference type="InterPro" id="IPR003593">
    <property type="entry name" value="AAA+_ATPase"/>
</dbReference>
<dbReference type="PANTHER" id="PTHR32071:SF57">
    <property type="entry name" value="C4-DICARBOXYLATE TRANSPORT TRANSCRIPTIONAL REGULATORY PROTEIN DCTD"/>
    <property type="match status" value="1"/>
</dbReference>
<dbReference type="InterPro" id="IPR001789">
    <property type="entry name" value="Sig_transdc_resp-reg_receiver"/>
</dbReference>
<feature type="domain" description="Sigma-54 factor interaction" evidence="9">
    <location>
        <begin position="314"/>
        <end position="543"/>
    </location>
</feature>
<dbReference type="PROSITE" id="PS00676">
    <property type="entry name" value="SIGMA54_INTERACT_2"/>
    <property type="match status" value="1"/>
</dbReference>
<evidence type="ECO:0000256" key="6">
    <source>
        <dbReference type="ARBA" id="ARBA00023163"/>
    </source>
</evidence>
<dbReference type="AlphaFoldDB" id="A0A7C2AEW5"/>
<keyword evidence="8" id="KW-1133">Transmembrane helix</keyword>
<evidence type="ECO:0000256" key="2">
    <source>
        <dbReference type="ARBA" id="ARBA00022840"/>
    </source>
</evidence>
<organism evidence="11">
    <name type="scientific">Desulfofervidus auxilii</name>
    <dbReference type="NCBI Taxonomy" id="1621989"/>
    <lineage>
        <taxon>Bacteria</taxon>
        <taxon>Pseudomonadati</taxon>
        <taxon>Thermodesulfobacteriota</taxon>
        <taxon>Candidatus Desulfofervidia</taxon>
        <taxon>Candidatus Desulfofervidales</taxon>
        <taxon>Candidatus Desulfofervidaceae</taxon>
        <taxon>Candidatus Desulfofervidus</taxon>
    </lineage>
</organism>
<dbReference type="InterPro" id="IPR027417">
    <property type="entry name" value="P-loop_NTPase"/>
</dbReference>
<dbReference type="InterPro" id="IPR025943">
    <property type="entry name" value="Sigma_54_int_dom_ATP-bd_2"/>
</dbReference>
<dbReference type="InterPro" id="IPR025944">
    <property type="entry name" value="Sigma_54_int_dom_CS"/>
</dbReference>
<dbReference type="PANTHER" id="PTHR32071">
    <property type="entry name" value="TRANSCRIPTIONAL REGULATORY PROTEIN"/>
    <property type="match status" value="1"/>
</dbReference>